<dbReference type="AlphaFoldDB" id="A0A0F9JS16"/>
<evidence type="ECO:0000313" key="1">
    <source>
        <dbReference type="EMBL" id="KKM08381.1"/>
    </source>
</evidence>
<reference evidence="1" key="1">
    <citation type="journal article" date="2015" name="Nature">
        <title>Complex archaea that bridge the gap between prokaryotes and eukaryotes.</title>
        <authorList>
            <person name="Spang A."/>
            <person name="Saw J.H."/>
            <person name="Jorgensen S.L."/>
            <person name="Zaremba-Niedzwiedzka K."/>
            <person name="Martijn J."/>
            <person name="Lind A.E."/>
            <person name="van Eijk R."/>
            <person name="Schleper C."/>
            <person name="Guy L."/>
            <person name="Ettema T.J."/>
        </authorList>
    </citation>
    <scope>NUCLEOTIDE SEQUENCE</scope>
</reference>
<name>A0A0F9JS16_9ZZZZ</name>
<protein>
    <submittedName>
        <fullName evidence="1">Uncharacterized protein</fullName>
    </submittedName>
</protein>
<organism evidence="1">
    <name type="scientific">marine sediment metagenome</name>
    <dbReference type="NCBI Taxonomy" id="412755"/>
    <lineage>
        <taxon>unclassified sequences</taxon>
        <taxon>metagenomes</taxon>
        <taxon>ecological metagenomes</taxon>
    </lineage>
</organism>
<sequence length="95" mass="10514">MYLSYEQVAATNVVKTVVALTVPGNATMVELQADTQDVRFTMDDTTDPTQTSGMIMLVSLPKNMYLIEDLQRIRFVRGAGTDANLNLHYSAGRDI</sequence>
<dbReference type="EMBL" id="LAZR01015563">
    <property type="protein sequence ID" value="KKM08381.1"/>
    <property type="molecule type" value="Genomic_DNA"/>
</dbReference>
<accession>A0A0F9JS16</accession>
<gene>
    <name evidence="1" type="ORF">LCGC14_1724340</name>
</gene>
<comment type="caution">
    <text evidence="1">The sequence shown here is derived from an EMBL/GenBank/DDBJ whole genome shotgun (WGS) entry which is preliminary data.</text>
</comment>
<proteinExistence type="predicted"/>